<organism evidence="3">
    <name type="scientific">Thelazia callipaeda</name>
    <name type="common">Oriental eyeworm</name>
    <name type="synonym">Parasitic nematode</name>
    <dbReference type="NCBI Taxonomy" id="103827"/>
    <lineage>
        <taxon>Eukaryota</taxon>
        <taxon>Metazoa</taxon>
        <taxon>Ecdysozoa</taxon>
        <taxon>Nematoda</taxon>
        <taxon>Chromadorea</taxon>
        <taxon>Rhabditida</taxon>
        <taxon>Spirurina</taxon>
        <taxon>Spiruromorpha</taxon>
        <taxon>Thelazioidea</taxon>
        <taxon>Thelaziidae</taxon>
        <taxon>Thelazia</taxon>
    </lineage>
</organism>
<gene>
    <name evidence="1" type="ORF">TCLT_LOCUS4172</name>
</gene>
<reference evidence="1 2" key="2">
    <citation type="submission" date="2018-11" db="EMBL/GenBank/DDBJ databases">
        <authorList>
            <consortium name="Pathogen Informatics"/>
        </authorList>
    </citation>
    <scope>NUCLEOTIDE SEQUENCE [LARGE SCALE GENOMIC DNA]</scope>
</reference>
<keyword evidence="2" id="KW-1185">Reference proteome</keyword>
<sequence length="514" mass="54136">MGMESERFLIGCGEENTEFISYDVLLDKKEFESGDEAVDDIFSENVMFVIDFCWSTLIISIVDSDSFMYFAVELSGMVLIKFKNAAYEYTEESSEAKTASNKCESCAGTVYAFLAPCKEFLVKSVNDISIYEELVDEIDCGSDKKGTVDDDVSENGSIISLLSSNNDEDNVAEGAIVDKNEEFKGSNVVAESDVGFSISVVVVARSVSGKTVFDGSNSGAIVDECVGDGSAIGCIISGFVDGIVAVGGRLVDSNEGAVVVAVSVLAVIVVGFTVVHKYDSDDCIAGCIANGIADGGSSTLSCGYVVVPDAGIIAVDRCVKNIDANDGNIAGFKVDVIVEVKGAFGVTVEVKDAFGVTVEMRDAFGVTVEVKAAFGVTVEVKSALDVTIEVRGALDLTIEVRDAFGITVEVKGALDVTLDVTIEVGDAFGVTVEVKGAFGVTVEVKGAFGVTVDEIVEERKFGFVDDAAELVSDDSEEKVSCDVLFAGESGCKVALSSYAEVWVEVNIIVRSLEV</sequence>
<dbReference type="Proteomes" id="UP000276776">
    <property type="component" value="Unassembled WGS sequence"/>
</dbReference>
<protein>
    <submittedName>
        <fullName evidence="3">Transmembrane protein</fullName>
    </submittedName>
</protein>
<name>A0A0N5CV59_THECL</name>
<proteinExistence type="predicted"/>
<evidence type="ECO:0000313" key="1">
    <source>
        <dbReference type="EMBL" id="VDN01244.1"/>
    </source>
</evidence>
<accession>A0A0N5CV59</accession>
<reference evidence="3" key="1">
    <citation type="submission" date="2017-02" db="UniProtKB">
        <authorList>
            <consortium name="WormBaseParasite"/>
        </authorList>
    </citation>
    <scope>IDENTIFICATION</scope>
</reference>
<dbReference type="WBParaSite" id="TCLT_0000418301-mRNA-1">
    <property type="protein sequence ID" value="TCLT_0000418301-mRNA-1"/>
    <property type="gene ID" value="TCLT_0000418301"/>
</dbReference>
<dbReference type="AlphaFoldDB" id="A0A0N5CV59"/>
<evidence type="ECO:0000313" key="2">
    <source>
        <dbReference type="Proteomes" id="UP000276776"/>
    </source>
</evidence>
<dbReference type="EMBL" id="UYYF01004279">
    <property type="protein sequence ID" value="VDN01244.1"/>
    <property type="molecule type" value="Genomic_DNA"/>
</dbReference>
<dbReference type="OrthoDB" id="6159333at2759"/>
<evidence type="ECO:0000313" key="3">
    <source>
        <dbReference type="WBParaSite" id="TCLT_0000418301-mRNA-1"/>
    </source>
</evidence>